<dbReference type="InterPro" id="IPR039808">
    <property type="entry name" value="Cadherin"/>
</dbReference>
<dbReference type="CDD" id="cd11304">
    <property type="entry name" value="Cadherin_repeat"/>
    <property type="match status" value="2"/>
</dbReference>
<keyword evidence="2" id="KW-0677">Repeat</keyword>
<keyword evidence="4 6" id="KW-0472">Membrane</keyword>
<protein>
    <submittedName>
        <fullName evidence="8">Cadherin-23</fullName>
    </submittedName>
</protein>
<evidence type="ECO:0000259" key="7">
    <source>
        <dbReference type="PROSITE" id="PS50268"/>
    </source>
</evidence>
<keyword evidence="6" id="KW-0812">Transmembrane</keyword>
<dbReference type="Gene3D" id="2.60.40.60">
    <property type="entry name" value="Cadherins"/>
    <property type="match status" value="2"/>
</dbReference>
<dbReference type="PANTHER" id="PTHR24027:SF438">
    <property type="entry name" value="CADHERIN 23"/>
    <property type="match status" value="1"/>
</dbReference>
<evidence type="ECO:0000256" key="4">
    <source>
        <dbReference type="ARBA" id="ARBA00023136"/>
    </source>
</evidence>
<comment type="caution">
    <text evidence="8">The sequence shown here is derived from an EMBL/GenBank/DDBJ whole genome shotgun (WGS) entry which is preliminary data.</text>
</comment>
<dbReference type="Proteomes" id="UP001054837">
    <property type="component" value="Unassembled WGS sequence"/>
</dbReference>
<dbReference type="PRINTS" id="PR00205">
    <property type="entry name" value="CADHERIN"/>
</dbReference>
<dbReference type="GO" id="GO:0005509">
    <property type="term" value="F:calcium ion binding"/>
    <property type="evidence" value="ECO:0007669"/>
    <property type="project" value="UniProtKB-UniRule"/>
</dbReference>
<keyword evidence="9" id="KW-1185">Reference proteome</keyword>
<dbReference type="InterPro" id="IPR020894">
    <property type="entry name" value="Cadherin_CS"/>
</dbReference>
<dbReference type="GO" id="GO:0007156">
    <property type="term" value="P:homophilic cell adhesion via plasma membrane adhesion molecules"/>
    <property type="evidence" value="ECO:0007669"/>
    <property type="project" value="InterPro"/>
</dbReference>
<evidence type="ECO:0000256" key="5">
    <source>
        <dbReference type="PROSITE-ProRule" id="PRU00043"/>
    </source>
</evidence>
<dbReference type="PROSITE" id="PS50268">
    <property type="entry name" value="CADHERIN_2"/>
    <property type="match status" value="2"/>
</dbReference>
<proteinExistence type="predicted"/>
<evidence type="ECO:0000256" key="3">
    <source>
        <dbReference type="ARBA" id="ARBA00022837"/>
    </source>
</evidence>
<evidence type="ECO:0000256" key="6">
    <source>
        <dbReference type="SAM" id="Phobius"/>
    </source>
</evidence>
<accession>A0AAV4UES3</accession>
<dbReference type="PROSITE" id="PS00232">
    <property type="entry name" value="CADHERIN_1"/>
    <property type="match status" value="1"/>
</dbReference>
<keyword evidence="6" id="KW-1133">Transmembrane helix</keyword>
<keyword evidence="3 5" id="KW-0106">Calcium</keyword>
<reference evidence="8 9" key="1">
    <citation type="submission" date="2021-06" db="EMBL/GenBank/DDBJ databases">
        <title>Caerostris darwini draft genome.</title>
        <authorList>
            <person name="Kono N."/>
            <person name="Arakawa K."/>
        </authorList>
    </citation>
    <scope>NUCLEOTIDE SEQUENCE [LARGE SCALE GENOMIC DNA]</scope>
</reference>
<dbReference type="GO" id="GO:0045296">
    <property type="term" value="F:cadherin binding"/>
    <property type="evidence" value="ECO:0007669"/>
    <property type="project" value="TreeGrafter"/>
</dbReference>
<comment type="subcellular location">
    <subcellularLocation>
        <location evidence="1">Membrane</location>
    </subcellularLocation>
</comment>
<name>A0AAV4UES3_9ARAC</name>
<sequence>MATVDKDDDTGSRKPIPCYFIVGGNNLARFKLDIFTHQLYATEVLDREEKQNYSLIVQASDDCFHQPSPMSYFDPRDNSLLQIHVGVRDINDNPPRFIKRIFTGGITSETDFGTAFMIVKAIDLDMGKNAVVSYYIAGSVQMTLSEGLESLKASPFIVNKDTGVISLNFDPQKGMKGYFDFEVIANDTDGLFDTSRIFIYLLREDQRVRFVLRLTPEEIREKCREVLSNITGAIVNVDETKYHENRDGSVDKKKLIDKNIEFLDELFKEFNVLYSEPADTAVVDTNMEAQVRAWLIGLSIFLAIMLVLVISLCFTQRSRHERKLKAATATAFGSQDSALNRMDVPNTNQHSVEGSNPIWMHSYDNEWYKEDEQIR</sequence>
<evidence type="ECO:0000256" key="2">
    <source>
        <dbReference type="ARBA" id="ARBA00022737"/>
    </source>
</evidence>
<evidence type="ECO:0000256" key="1">
    <source>
        <dbReference type="ARBA" id="ARBA00004370"/>
    </source>
</evidence>
<feature type="domain" description="Cadherin" evidence="7">
    <location>
        <begin position="98"/>
        <end position="218"/>
    </location>
</feature>
<dbReference type="GO" id="GO:0016477">
    <property type="term" value="P:cell migration"/>
    <property type="evidence" value="ECO:0007669"/>
    <property type="project" value="TreeGrafter"/>
</dbReference>
<dbReference type="GO" id="GO:0016342">
    <property type="term" value="C:catenin complex"/>
    <property type="evidence" value="ECO:0007669"/>
    <property type="project" value="TreeGrafter"/>
</dbReference>
<dbReference type="AlphaFoldDB" id="A0AAV4UES3"/>
<feature type="domain" description="Cadherin" evidence="7">
    <location>
        <begin position="1"/>
        <end position="97"/>
    </location>
</feature>
<dbReference type="FunFam" id="2.60.40.60:FF:000306">
    <property type="entry name" value="Cadherin 23"/>
    <property type="match status" value="1"/>
</dbReference>
<dbReference type="GO" id="GO:0008013">
    <property type="term" value="F:beta-catenin binding"/>
    <property type="evidence" value="ECO:0007669"/>
    <property type="project" value="TreeGrafter"/>
</dbReference>
<dbReference type="InterPro" id="IPR002126">
    <property type="entry name" value="Cadherin-like_dom"/>
</dbReference>
<dbReference type="SMART" id="SM00112">
    <property type="entry name" value="CA"/>
    <property type="match status" value="2"/>
</dbReference>
<evidence type="ECO:0000313" key="8">
    <source>
        <dbReference type="EMBL" id="GIY56276.1"/>
    </source>
</evidence>
<gene>
    <name evidence="8" type="primary">CDH23_1</name>
    <name evidence="8" type="ORF">CDAR_226751</name>
</gene>
<dbReference type="PANTHER" id="PTHR24027">
    <property type="entry name" value="CADHERIN-23"/>
    <property type="match status" value="1"/>
</dbReference>
<evidence type="ECO:0000313" key="9">
    <source>
        <dbReference type="Proteomes" id="UP001054837"/>
    </source>
</evidence>
<feature type="transmembrane region" description="Helical" evidence="6">
    <location>
        <begin position="293"/>
        <end position="315"/>
    </location>
</feature>
<dbReference type="Pfam" id="PF00028">
    <property type="entry name" value="Cadherin"/>
    <property type="match status" value="1"/>
</dbReference>
<organism evidence="8 9">
    <name type="scientific">Caerostris darwini</name>
    <dbReference type="NCBI Taxonomy" id="1538125"/>
    <lineage>
        <taxon>Eukaryota</taxon>
        <taxon>Metazoa</taxon>
        <taxon>Ecdysozoa</taxon>
        <taxon>Arthropoda</taxon>
        <taxon>Chelicerata</taxon>
        <taxon>Arachnida</taxon>
        <taxon>Araneae</taxon>
        <taxon>Araneomorphae</taxon>
        <taxon>Entelegynae</taxon>
        <taxon>Araneoidea</taxon>
        <taxon>Araneidae</taxon>
        <taxon>Caerostris</taxon>
    </lineage>
</organism>
<dbReference type="SUPFAM" id="SSF49313">
    <property type="entry name" value="Cadherin-like"/>
    <property type="match status" value="2"/>
</dbReference>
<dbReference type="InterPro" id="IPR015919">
    <property type="entry name" value="Cadherin-like_sf"/>
</dbReference>
<dbReference type="EMBL" id="BPLQ01011177">
    <property type="protein sequence ID" value="GIY56276.1"/>
    <property type="molecule type" value="Genomic_DNA"/>
</dbReference>